<evidence type="ECO:0000256" key="8">
    <source>
        <dbReference type="ARBA" id="ARBA00023098"/>
    </source>
</evidence>
<feature type="compositionally biased region" description="Polar residues" evidence="13">
    <location>
        <begin position="49"/>
        <end position="60"/>
    </location>
</feature>
<feature type="compositionally biased region" description="Low complexity" evidence="13">
    <location>
        <begin position="13"/>
        <end position="42"/>
    </location>
</feature>
<dbReference type="Proteomes" id="UP000008743">
    <property type="component" value="Unassembled WGS sequence"/>
</dbReference>
<comment type="similarity">
    <text evidence="2">Belongs to the GPC1 family.</text>
</comment>
<accession>A0A0D2WPH1</accession>
<feature type="transmembrane region" description="Helical" evidence="14">
    <location>
        <begin position="626"/>
        <end position="649"/>
    </location>
</feature>
<evidence type="ECO:0000256" key="9">
    <source>
        <dbReference type="ARBA" id="ARBA00023136"/>
    </source>
</evidence>
<keyword evidence="8" id="KW-0443">Lipid metabolism</keyword>
<keyword evidence="5" id="KW-0808">Transferase</keyword>
<dbReference type="PANTHER" id="PTHR31201">
    <property type="entry name" value="OS01G0585100 PROTEIN"/>
    <property type="match status" value="1"/>
</dbReference>
<feature type="region of interest" description="Disordered" evidence="13">
    <location>
        <begin position="156"/>
        <end position="253"/>
    </location>
</feature>
<keyword evidence="4" id="KW-0444">Lipid biosynthesis</keyword>
<feature type="compositionally biased region" description="Basic and acidic residues" evidence="13">
    <location>
        <begin position="169"/>
        <end position="180"/>
    </location>
</feature>
<keyword evidence="16" id="KW-1185">Reference proteome</keyword>
<evidence type="ECO:0000256" key="12">
    <source>
        <dbReference type="ARBA" id="ARBA00023315"/>
    </source>
</evidence>
<evidence type="ECO:0000256" key="6">
    <source>
        <dbReference type="ARBA" id="ARBA00022692"/>
    </source>
</evidence>
<proteinExistence type="inferred from homology"/>
<evidence type="ECO:0000256" key="11">
    <source>
        <dbReference type="ARBA" id="ARBA00023264"/>
    </source>
</evidence>
<evidence type="ECO:0000256" key="14">
    <source>
        <dbReference type="SAM" id="Phobius"/>
    </source>
</evidence>
<dbReference type="PhylomeDB" id="A0A0D2WPH1"/>
<dbReference type="GO" id="GO:0006656">
    <property type="term" value="P:phosphatidylcholine biosynthetic process"/>
    <property type="evidence" value="ECO:0007669"/>
    <property type="project" value="TreeGrafter"/>
</dbReference>
<evidence type="ECO:0000313" key="16">
    <source>
        <dbReference type="Proteomes" id="UP000008743"/>
    </source>
</evidence>
<evidence type="ECO:0000256" key="2">
    <source>
        <dbReference type="ARBA" id="ARBA00006675"/>
    </source>
</evidence>
<dbReference type="InParanoid" id="A0A0D2WPH1"/>
<feature type="transmembrane region" description="Helical" evidence="14">
    <location>
        <begin position="599"/>
        <end position="620"/>
    </location>
</feature>
<evidence type="ECO:0000256" key="13">
    <source>
        <dbReference type="SAM" id="MobiDB-lite"/>
    </source>
</evidence>
<keyword evidence="11" id="KW-1208">Phospholipid metabolism</keyword>
<keyword evidence="12" id="KW-0012">Acyltransferase</keyword>
<feature type="compositionally biased region" description="Basic and acidic residues" evidence="13">
    <location>
        <begin position="190"/>
        <end position="209"/>
    </location>
</feature>
<feature type="compositionally biased region" description="Polar residues" evidence="13">
    <location>
        <begin position="268"/>
        <end position="278"/>
    </location>
</feature>
<dbReference type="RefSeq" id="XP_004348404.1">
    <property type="nucleotide sequence ID" value="XM_004348354.2"/>
</dbReference>
<dbReference type="AlphaFoldDB" id="A0A0D2WPH1"/>
<sequence>MPANEAPLSPSINATTATSPATTETTTAAATNTNPSGAAANGVQDGGKAQTSSTSENAVQTMERPRSALLRPGQEEQEQAEREAHQTTHQLHDGYAAAESEQDHASCDHLLHDDHAALLDAADDLLAPGIQLQGSVNDMNDRVESYVMQTLDRIASGLDSDDEDPDGADAVRDSSSHSDNPDNLQFYQQHDNEQTDRDASSIRRQQEKRASKRSVPSGADSDSEWVMSPVGSDARDLSDMDAGFTPSASSSSEQFDQFVRRVQQGESTVDAFNQSQMPRSRRPSAAHLDRESEQARRLQKSMSTSSIGDRLIDKFSEIRDKGGDVRSAVRHLVAHEKERLQHLISKHRDRIRERQLELAHHQAKVKADFDRRRQAWEERVSKPPFLRLIDKICFTGFVASFLVTEFLLLRYPQWIWLWYAVCIIPLVGTRYVLYHREQWHYFLLDYCYFAQCLLLFYLFFYPTSGQLFELVFSSMNGPLAWSVITWHNSFVFHDLDKMTSSAIHLFPAIVTYSIRWYTPLEGQASVCSQDDCSIPSVWSWLSSPLVIYAIWQLSYFLKTEYVDHAKIAANVRLKTSYRWLSSSRGHISYRIMNKFDRRFWPTVYMGIQLLFTVLTILPTILFFQSFVMHTIFLLGLLLAALWNGANYYVTFLFERTRAQHAPPPAPIVPSVVSPPADVAGKEQ</sequence>
<feature type="region of interest" description="Disordered" evidence="13">
    <location>
        <begin position="1"/>
        <end position="89"/>
    </location>
</feature>
<feature type="transmembrane region" description="Helical" evidence="14">
    <location>
        <begin position="441"/>
        <end position="461"/>
    </location>
</feature>
<organism evidence="15 16">
    <name type="scientific">Capsaspora owczarzaki (strain ATCC 30864)</name>
    <dbReference type="NCBI Taxonomy" id="595528"/>
    <lineage>
        <taxon>Eukaryota</taxon>
        <taxon>Filasterea</taxon>
        <taxon>Capsaspora</taxon>
    </lineage>
</organism>
<dbReference type="InterPro" id="IPR021261">
    <property type="entry name" value="GPCAT"/>
</dbReference>
<evidence type="ECO:0000313" key="15">
    <source>
        <dbReference type="EMBL" id="KJE92553.1"/>
    </source>
</evidence>
<keyword evidence="10" id="KW-0594">Phospholipid biosynthesis</keyword>
<dbReference type="GO" id="GO:0016746">
    <property type="term" value="F:acyltransferase activity"/>
    <property type="evidence" value="ECO:0007669"/>
    <property type="project" value="UniProtKB-KW"/>
</dbReference>
<dbReference type="OrthoDB" id="406287at2759"/>
<name>A0A0D2WPH1_CAPO3</name>
<keyword evidence="6 14" id="KW-0812">Transmembrane</keyword>
<evidence type="ECO:0000256" key="4">
    <source>
        <dbReference type="ARBA" id="ARBA00022516"/>
    </source>
</evidence>
<evidence type="ECO:0000256" key="10">
    <source>
        <dbReference type="ARBA" id="ARBA00023209"/>
    </source>
</evidence>
<keyword evidence="7 14" id="KW-1133">Transmembrane helix</keyword>
<comment type="subcellular location">
    <subcellularLocation>
        <location evidence="1">Membrane</location>
        <topology evidence="1">Multi-pass membrane protein</topology>
    </subcellularLocation>
</comment>
<dbReference type="STRING" id="595528.A0A0D2WPH1"/>
<dbReference type="eggNOG" id="KOG2895">
    <property type="taxonomic scope" value="Eukaryota"/>
</dbReference>
<reference evidence="16" key="1">
    <citation type="submission" date="2011-02" db="EMBL/GenBank/DDBJ databases">
        <title>The Genome Sequence of Capsaspora owczarzaki ATCC 30864.</title>
        <authorList>
            <person name="Russ C."/>
            <person name="Cuomo C."/>
            <person name="Burger G."/>
            <person name="Gray M.W."/>
            <person name="Holland P.W.H."/>
            <person name="King N."/>
            <person name="Lang F.B.F."/>
            <person name="Roger A.J."/>
            <person name="Ruiz-Trillo I."/>
            <person name="Young S.K."/>
            <person name="Zeng Q."/>
            <person name="Gargeya S."/>
            <person name="Alvarado L."/>
            <person name="Berlin A."/>
            <person name="Chapman S.B."/>
            <person name="Chen Z."/>
            <person name="Freedman E."/>
            <person name="Gellesch M."/>
            <person name="Goldberg J."/>
            <person name="Griggs A."/>
            <person name="Gujja S."/>
            <person name="Heilman E."/>
            <person name="Heiman D."/>
            <person name="Howarth C."/>
            <person name="Mehta T."/>
            <person name="Neiman D."/>
            <person name="Pearson M."/>
            <person name="Roberts A."/>
            <person name="Saif S."/>
            <person name="Shea T."/>
            <person name="Shenoy N."/>
            <person name="Sisk P."/>
            <person name="Stolte C."/>
            <person name="Sykes S."/>
            <person name="White J."/>
            <person name="Yandava C."/>
            <person name="Haas B."/>
            <person name="Nusbaum C."/>
            <person name="Birren B."/>
        </authorList>
    </citation>
    <scope>NUCLEOTIDE SEQUENCE</scope>
    <source>
        <strain evidence="16">ATCC 30864</strain>
    </source>
</reference>
<keyword evidence="9 14" id="KW-0472">Membrane</keyword>
<feature type="compositionally biased region" description="Basic and acidic residues" evidence="13">
    <location>
        <begin position="79"/>
        <end position="89"/>
    </location>
</feature>
<protein>
    <recommendedName>
        <fullName evidence="3">Glycerophosphocholine acyltransferase 1</fullName>
    </recommendedName>
</protein>
<evidence type="ECO:0000256" key="5">
    <source>
        <dbReference type="ARBA" id="ARBA00022679"/>
    </source>
</evidence>
<evidence type="ECO:0000256" key="7">
    <source>
        <dbReference type="ARBA" id="ARBA00022989"/>
    </source>
</evidence>
<evidence type="ECO:0000256" key="1">
    <source>
        <dbReference type="ARBA" id="ARBA00004141"/>
    </source>
</evidence>
<feature type="region of interest" description="Disordered" evidence="13">
    <location>
        <begin position="268"/>
        <end position="305"/>
    </location>
</feature>
<evidence type="ECO:0000256" key="3">
    <source>
        <dbReference type="ARBA" id="ARBA00019082"/>
    </source>
</evidence>
<gene>
    <name evidence="15" type="ORF">CAOG_003499</name>
</gene>
<dbReference type="EMBL" id="KE346364">
    <property type="protein sequence ID" value="KJE92553.1"/>
    <property type="molecule type" value="Genomic_DNA"/>
</dbReference>
<dbReference type="PANTHER" id="PTHR31201:SF1">
    <property type="entry name" value="GLYCEROPHOSPHOCHOLINE ACYLTRANSFERASE 1"/>
    <property type="match status" value="1"/>
</dbReference>
<feature type="transmembrane region" description="Helical" evidence="14">
    <location>
        <begin position="467"/>
        <end position="486"/>
    </location>
</feature>
<feature type="transmembrane region" description="Helical" evidence="14">
    <location>
        <begin position="415"/>
        <end position="434"/>
    </location>
</feature>
<feature type="compositionally biased region" description="Basic and acidic residues" evidence="13">
    <location>
        <begin position="287"/>
        <end position="296"/>
    </location>
</feature>
<dbReference type="GO" id="GO:0016020">
    <property type="term" value="C:membrane"/>
    <property type="evidence" value="ECO:0007669"/>
    <property type="project" value="UniProtKB-SubCell"/>
</dbReference>
<dbReference type="Pfam" id="PF10998">
    <property type="entry name" value="DUF2838"/>
    <property type="match status" value="1"/>
</dbReference>